<evidence type="ECO:0000313" key="1">
    <source>
        <dbReference type="EMBL" id="MBK1726873.1"/>
    </source>
</evidence>
<dbReference type="RefSeq" id="WP_200259044.1">
    <property type="nucleotide sequence ID" value="NZ_NRSH01000075.1"/>
</dbReference>
<name>A0ABS1E556_9GAMM</name>
<proteinExistence type="predicted"/>
<protein>
    <recommendedName>
        <fullName evidence="3">DUF2188 domain-containing protein</fullName>
    </recommendedName>
</protein>
<organism evidence="1 2">
    <name type="scientific">Halorhodospira neutriphila</name>
    <dbReference type="NCBI Taxonomy" id="168379"/>
    <lineage>
        <taxon>Bacteria</taxon>
        <taxon>Pseudomonadati</taxon>
        <taxon>Pseudomonadota</taxon>
        <taxon>Gammaproteobacteria</taxon>
        <taxon>Chromatiales</taxon>
        <taxon>Ectothiorhodospiraceae</taxon>
        <taxon>Halorhodospira</taxon>
    </lineage>
</organism>
<accession>A0ABS1E556</accession>
<evidence type="ECO:0008006" key="3">
    <source>
        <dbReference type="Google" id="ProtNLM"/>
    </source>
</evidence>
<dbReference type="EMBL" id="NRSH01000075">
    <property type="protein sequence ID" value="MBK1726873.1"/>
    <property type="molecule type" value="Genomic_DNA"/>
</dbReference>
<keyword evidence="2" id="KW-1185">Reference proteome</keyword>
<reference evidence="1 2" key="1">
    <citation type="journal article" date="2020" name="Microorganisms">
        <title>Osmotic Adaptation and Compatible Solute Biosynthesis of Phototrophic Bacteria as Revealed from Genome Analyses.</title>
        <authorList>
            <person name="Imhoff J.F."/>
            <person name="Rahn T."/>
            <person name="Kunzel S."/>
            <person name="Keller A."/>
            <person name="Neulinger S.C."/>
        </authorList>
    </citation>
    <scope>NUCLEOTIDE SEQUENCE [LARGE SCALE GENOMIC DNA]</scope>
    <source>
        <strain evidence="1 2">DSM 15116</strain>
    </source>
</reference>
<comment type="caution">
    <text evidence="1">The sequence shown here is derived from an EMBL/GenBank/DDBJ whole genome shotgun (WGS) entry which is preliminary data.</text>
</comment>
<sequence length="85" mass="9993">MSEVPQRTSYRLIIEQKEYGWEVVFYGGDGRIRHISHSGSEIAALRSAYHMARYYHYDQSVLLRSRYGDKALDLEQLMPSRRPAE</sequence>
<evidence type="ECO:0000313" key="2">
    <source>
        <dbReference type="Proteomes" id="UP000738126"/>
    </source>
</evidence>
<gene>
    <name evidence="1" type="ORF">CKO13_07540</name>
</gene>
<dbReference type="Proteomes" id="UP000738126">
    <property type="component" value="Unassembled WGS sequence"/>
</dbReference>